<dbReference type="InterPro" id="IPR025508">
    <property type="entry name" value="DUF4395"/>
</dbReference>
<proteinExistence type="predicted"/>
<dbReference type="KEGG" id="sfol:H3H32_21725"/>
<dbReference type="RefSeq" id="WP_182457721.1">
    <property type="nucleotide sequence ID" value="NZ_CP059732.1"/>
</dbReference>
<feature type="transmembrane region" description="Helical" evidence="1">
    <location>
        <begin position="114"/>
        <end position="138"/>
    </location>
</feature>
<feature type="transmembrane region" description="Helical" evidence="1">
    <location>
        <begin position="87"/>
        <end position="108"/>
    </location>
</feature>
<dbReference type="AlphaFoldDB" id="A0A7G5GP15"/>
<keyword evidence="4" id="KW-1185">Reference proteome</keyword>
<keyword evidence="1" id="KW-0812">Transmembrane</keyword>
<keyword evidence="1" id="KW-1133">Transmembrane helix</keyword>
<reference evidence="3 4" key="1">
    <citation type="submission" date="2020-07" db="EMBL/GenBank/DDBJ databases">
        <title>Spirosoma foliorum sp. nov., isolated from the leaves on the Nejang mountain Korea, Republic of.</title>
        <authorList>
            <person name="Ho H."/>
            <person name="Lee Y.-J."/>
            <person name="Nurcahyanto D.-A."/>
            <person name="Kim S.-G."/>
        </authorList>
    </citation>
    <scope>NUCLEOTIDE SEQUENCE [LARGE SCALE GENOMIC DNA]</scope>
    <source>
        <strain evidence="3 4">PL0136</strain>
    </source>
</reference>
<dbReference type="Pfam" id="PF14340">
    <property type="entry name" value="DUF4395"/>
    <property type="match status" value="1"/>
</dbReference>
<organism evidence="3 4">
    <name type="scientific">Spirosoma foliorum</name>
    <dbReference type="NCBI Taxonomy" id="2710596"/>
    <lineage>
        <taxon>Bacteria</taxon>
        <taxon>Pseudomonadati</taxon>
        <taxon>Bacteroidota</taxon>
        <taxon>Cytophagia</taxon>
        <taxon>Cytophagales</taxon>
        <taxon>Cytophagaceae</taxon>
        <taxon>Spirosoma</taxon>
    </lineage>
</organism>
<accession>A0A7G5GP15</accession>
<keyword evidence="1" id="KW-0472">Membrane</keyword>
<evidence type="ECO:0000313" key="3">
    <source>
        <dbReference type="EMBL" id="QMW00607.1"/>
    </source>
</evidence>
<evidence type="ECO:0000259" key="2">
    <source>
        <dbReference type="Pfam" id="PF14340"/>
    </source>
</evidence>
<evidence type="ECO:0000313" key="4">
    <source>
        <dbReference type="Proteomes" id="UP000515369"/>
    </source>
</evidence>
<dbReference type="EMBL" id="CP059732">
    <property type="protein sequence ID" value="QMW00607.1"/>
    <property type="molecule type" value="Genomic_DNA"/>
</dbReference>
<name>A0A7G5GP15_9BACT</name>
<evidence type="ECO:0000256" key="1">
    <source>
        <dbReference type="SAM" id="Phobius"/>
    </source>
</evidence>
<dbReference type="Proteomes" id="UP000515369">
    <property type="component" value="Chromosome"/>
</dbReference>
<protein>
    <submittedName>
        <fullName evidence="3">DUF4395 domain-containing protein</fullName>
    </submittedName>
</protein>
<feature type="transmembrane region" description="Helical" evidence="1">
    <location>
        <begin position="21"/>
        <end position="44"/>
    </location>
</feature>
<sequence>MNTNLECPVDGVQINETKVRLVAGLVLITGLVYLASGWLVWPLLLVVDFGLRSFDLGKYSLFANLAEGLVKTLRLPYKATDQAPKRFAARVGLAFGLLILGLQLAAISTLIPTMVLVIFATLESVFGFCAGCYVYTFYIRLFPKAA</sequence>
<feature type="domain" description="DUF4395" evidence="2">
    <location>
        <begin position="14"/>
        <end position="140"/>
    </location>
</feature>
<gene>
    <name evidence="3" type="ORF">H3H32_21725</name>
</gene>